<organism evidence="2 3">
    <name type="scientific">Neiella holothuriorum</name>
    <dbReference type="NCBI Taxonomy" id="2870530"/>
    <lineage>
        <taxon>Bacteria</taxon>
        <taxon>Pseudomonadati</taxon>
        <taxon>Pseudomonadota</taxon>
        <taxon>Gammaproteobacteria</taxon>
        <taxon>Alteromonadales</taxon>
        <taxon>Echinimonadaceae</taxon>
        <taxon>Neiella</taxon>
    </lineage>
</organism>
<dbReference type="EMBL" id="JAHZSS010000008">
    <property type="protein sequence ID" value="MBW8191068.1"/>
    <property type="molecule type" value="Genomic_DNA"/>
</dbReference>
<proteinExistence type="predicted"/>
<gene>
    <name evidence="2" type="ORF">K0504_08485</name>
</gene>
<dbReference type="RefSeq" id="WP_220103751.1">
    <property type="nucleotide sequence ID" value="NZ_JAHZSS010000008.1"/>
</dbReference>
<name>A0ABS7EFH3_9GAMM</name>
<feature type="signal peptide" evidence="1">
    <location>
        <begin position="1"/>
        <end position="20"/>
    </location>
</feature>
<protein>
    <submittedName>
        <fullName evidence="2">Uncharacterized protein</fullName>
    </submittedName>
</protein>
<keyword evidence="1" id="KW-0732">Signal</keyword>
<feature type="chain" id="PRO_5045600596" evidence="1">
    <location>
        <begin position="21"/>
        <end position="101"/>
    </location>
</feature>
<keyword evidence="3" id="KW-1185">Reference proteome</keyword>
<evidence type="ECO:0000313" key="3">
    <source>
        <dbReference type="Proteomes" id="UP001166251"/>
    </source>
</evidence>
<sequence length="101" mass="10989">MNTLPFIALISGVLAAPAVANQYSCTLDGATRLIEVAYHSSDSTLPCEVIYKKEDGTISSLWRAQNQQGYCEEQASLFADKQSSWGWNCKLVEPAVSTADN</sequence>
<evidence type="ECO:0000256" key="1">
    <source>
        <dbReference type="SAM" id="SignalP"/>
    </source>
</evidence>
<reference evidence="2" key="1">
    <citation type="submission" date="2021-07" db="EMBL/GenBank/DDBJ databases">
        <title>Neiella marina sp. nov., isolated from the intestinal content of sea cucumber Apostichopus japonicus.</title>
        <authorList>
            <person name="Bai X."/>
        </authorList>
    </citation>
    <scope>NUCLEOTIDE SEQUENCE</scope>
    <source>
        <strain evidence="2">126</strain>
    </source>
</reference>
<accession>A0ABS7EFH3</accession>
<comment type="caution">
    <text evidence="2">The sequence shown here is derived from an EMBL/GenBank/DDBJ whole genome shotgun (WGS) entry which is preliminary data.</text>
</comment>
<evidence type="ECO:0000313" key="2">
    <source>
        <dbReference type="EMBL" id="MBW8191068.1"/>
    </source>
</evidence>
<dbReference type="Proteomes" id="UP001166251">
    <property type="component" value="Unassembled WGS sequence"/>
</dbReference>